<accession>A0ACD4RF36</accession>
<proteinExistence type="predicted"/>
<reference evidence="2" key="1">
    <citation type="journal article" date="2025" name="Aquaculture">
        <title>Assessment of the bioflocculant production and safety properties of Metabacillus hrfriensis sp. nov. based on phenotypic and whole-genome sequencing analysis.</title>
        <authorList>
            <person name="Zhang R."/>
            <person name="Zhao Z."/>
            <person name="Luo L."/>
            <person name="Wang S."/>
            <person name="Guo K."/>
            <person name="Xu W."/>
        </authorList>
    </citation>
    <scope>NUCLEOTIDE SEQUENCE [LARGE SCALE GENOMIC DNA]</scope>
    <source>
        <strain evidence="2">CT-WN-B3</strain>
    </source>
</reference>
<dbReference type="EMBL" id="CP126116">
    <property type="protein sequence ID" value="WHZ58929.1"/>
    <property type="molecule type" value="Genomic_DNA"/>
</dbReference>
<sequence length="428" mass="46548">MNVCVIGAGYVGLTTAAVLSDLGHHVTCIDQDTDKIASLQNGSIPIFEPDLEDCVQKNKSRLRFTDDLSSGLSNTEIIIMAVGTPSLPDGSSNLSFLYKAMIDVMDHLASYKIIMIKSTVPPGTNAAILKFLKEKGYQPSLFDLVSNPEFLREGSALHDMKFPDRIVYGLAEENEDLLGKLNELYKGIEAPVIVTNYAGAELIKYASNAFLAAKISFINEVARVCELFGADVTHVAKGIGLDARIGHSFLQAGIGYGGSCFPKDLKALSFTAKDNGLQPLILDAVQSVNATQINVYFEKIKALFPALSSMKIAVLGISFKPNTDDIRESPAVAFIKKLHEYGCTVSAYDPKAALPKELSMVEQTETPYEAILNADLIVVATDWKQIIGLDWKQVRHIMKGKAVIDARNCLNPALIRNADLDYIGVGRL</sequence>
<evidence type="ECO:0000313" key="2">
    <source>
        <dbReference type="Proteomes" id="UP001226091"/>
    </source>
</evidence>
<evidence type="ECO:0000313" key="1">
    <source>
        <dbReference type="EMBL" id="WHZ58929.1"/>
    </source>
</evidence>
<dbReference type="Proteomes" id="UP001226091">
    <property type="component" value="Chromosome"/>
</dbReference>
<keyword evidence="2" id="KW-1185">Reference proteome</keyword>
<name>A0ACD4RF36_9BACI</name>
<keyword evidence="1" id="KW-0560">Oxidoreductase</keyword>
<protein>
    <submittedName>
        <fullName evidence="1">UDP-glucose/GDP-mannose dehydrogenase family protein</fullName>
        <ecNumber evidence="1">1.1.1.-</ecNumber>
    </submittedName>
</protein>
<dbReference type="EC" id="1.1.1.-" evidence="1"/>
<organism evidence="1 2">
    <name type="scientific">Metabacillus hrfriensis</name>
    <dbReference type="NCBI Taxonomy" id="3048891"/>
    <lineage>
        <taxon>Bacteria</taxon>
        <taxon>Bacillati</taxon>
        <taxon>Bacillota</taxon>
        <taxon>Bacilli</taxon>
        <taxon>Bacillales</taxon>
        <taxon>Bacillaceae</taxon>
        <taxon>Metabacillus</taxon>
    </lineage>
</organism>
<gene>
    <name evidence="1" type="ORF">QLQ22_06215</name>
</gene>